<evidence type="ECO:0000313" key="3">
    <source>
        <dbReference type="EMBL" id="TGY68277.1"/>
    </source>
</evidence>
<feature type="transmembrane region" description="Helical" evidence="1">
    <location>
        <begin position="129"/>
        <end position="149"/>
    </location>
</feature>
<evidence type="ECO:0000313" key="4">
    <source>
        <dbReference type="Proteomes" id="UP000310760"/>
    </source>
</evidence>
<feature type="transmembrane region" description="Helical" evidence="1">
    <location>
        <begin position="84"/>
        <end position="109"/>
    </location>
</feature>
<keyword evidence="1" id="KW-0472">Membrane</keyword>
<feature type="transmembrane region" description="Helical" evidence="1">
    <location>
        <begin position="298"/>
        <end position="315"/>
    </location>
</feature>
<protein>
    <recommendedName>
        <fullName evidence="2">Acyltransferase 3 domain-containing protein</fullName>
    </recommendedName>
</protein>
<dbReference type="Pfam" id="PF01757">
    <property type="entry name" value="Acyl_transf_3"/>
    <property type="match status" value="1"/>
</dbReference>
<evidence type="ECO:0000256" key="1">
    <source>
        <dbReference type="SAM" id="Phobius"/>
    </source>
</evidence>
<evidence type="ECO:0000259" key="2">
    <source>
        <dbReference type="Pfam" id="PF01757"/>
    </source>
</evidence>
<organism evidence="3 4">
    <name type="scientific">Phocaeicola sartorii</name>
    <dbReference type="NCBI Taxonomy" id="671267"/>
    <lineage>
        <taxon>Bacteria</taxon>
        <taxon>Pseudomonadati</taxon>
        <taxon>Bacteroidota</taxon>
        <taxon>Bacteroidia</taxon>
        <taxon>Bacteroidales</taxon>
        <taxon>Bacteroidaceae</taxon>
        <taxon>Phocaeicola</taxon>
    </lineage>
</organism>
<dbReference type="GO" id="GO:0016747">
    <property type="term" value="F:acyltransferase activity, transferring groups other than amino-acyl groups"/>
    <property type="evidence" value="ECO:0007669"/>
    <property type="project" value="InterPro"/>
</dbReference>
<proteinExistence type="predicted"/>
<comment type="caution">
    <text evidence="3">The sequence shown here is derived from an EMBL/GenBank/DDBJ whole genome shotgun (WGS) entry which is preliminary data.</text>
</comment>
<accession>A0A4S2FHG6</accession>
<gene>
    <name evidence="3" type="ORF">E5339_17150</name>
</gene>
<feature type="transmembrane region" description="Helical" evidence="1">
    <location>
        <begin position="156"/>
        <end position="176"/>
    </location>
</feature>
<dbReference type="EMBL" id="SRYJ01000043">
    <property type="protein sequence ID" value="TGY68277.1"/>
    <property type="molecule type" value="Genomic_DNA"/>
</dbReference>
<dbReference type="AlphaFoldDB" id="A0A4S2FHG6"/>
<sequence>MTLHQSTVLKGVALLFMLYLHLFMSLENVALCHTCIEVDGIPLIILLTRLTNPVPFYIMLSGYGLYVSYSNGRKNNIKRVYKLYIHYWITIAVFVTLGCWVVGGSGYPGNLGILLGNLSGISHSYNNETWFLFPYVLLVLSSTFIFRLFDRMNPVILLFFSVVLYLTTALIRHFYLDYVITHMWIYHPIRFFNLLFPFIIGMMICKYGLILKIRTIYKGKFFFLILVICLLRLCISTGIFNPLYAGIFILLFVQLRLPGWLDNFLFCVGKRSTSMWLIHSYFCFYLFHDFIYGAYYPILIYALLFICSYISAMVIDSINVRINKVLASVNR</sequence>
<dbReference type="InterPro" id="IPR002656">
    <property type="entry name" value="Acyl_transf_3_dom"/>
</dbReference>
<keyword evidence="1" id="KW-0812">Transmembrane</keyword>
<dbReference type="RefSeq" id="WP_135952405.1">
    <property type="nucleotide sequence ID" value="NZ_CAOOJZ010000043.1"/>
</dbReference>
<name>A0A4S2FHG6_9BACT</name>
<feature type="transmembrane region" description="Helical" evidence="1">
    <location>
        <begin position="188"/>
        <end position="209"/>
    </location>
</feature>
<dbReference type="Proteomes" id="UP000310760">
    <property type="component" value="Unassembled WGS sequence"/>
</dbReference>
<keyword evidence="1" id="KW-1133">Transmembrane helix</keyword>
<feature type="transmembrane region" description="Helical" evidence="1">
    <location>
        <begin position="221"/>
        <end position="240"/>
    </location>
</feature>
<reference evidence="3 4" key="1">
    <citation type="submission" date="2019-04" db="EMBL/GenBank/DDBJ databases">
        <title>Microbes associate with the intestines of laboratory mice.</title>
        <authorList>
            <person name="Navarre W."/>
            <person name="Wong E."/>
            <person name="Huang K."/>
            <person name="Tropini C."/>
            <person name="Ng K."/>
            <person name="Yu B."/>
        </authorList>
    </citation>
    <scope>NUCLEOTIDE SEQUENCE [LARGE SCALE GENOMIC DNA]</scope>
    <source>
        <strain evidence="3 4">NM22_B1</strain>
    </source>
</reference>
<feature type="domain" description="Acyltransferase 3" evidence="2">
    <location>
        <begin position="8"/>
        <end position="315"/>
    </location>
</feature>